<keyword evidence="4" id="KW-1133">Transmembrane helix</keyword>
<dbReference type="EMBL" id="VOIH02000008">
    <property type="protein sequence ID" value="KAF3440830.1"/>
    <property type="molecule type" value="Genomic_DNA"/>
</dbReference>
<evidence type="ECO:0000256" key="5">
    <source>
        <dbReference type="SAM" id="SignalP"/>
    </source>
</evidence>
<feature type="compositionally biased region" description="Low complexity" evidence="3">
    <location>
        <begin position="285"/>
        <end position="295"/>
    </location>
</feature>
<dbReference type="PANTHER" id="PTHR23213">
    <property type="entry name" value="FORMIN-RELATED"/>
    <property type="match status" value="1"/>
</dbReference>
<feature type="signal peptide" evidence="5">
    <location>
        <begin position="1"/>
        <end position="25"/>
    </location>
</feature>
<dbReference type="InterPro" id="IPR042201">
    <property type="entry name" value="FH2_Formin_sf"/>
</dbReference>
<keyword evidence="8" id="KW-1185">Reference proteome</keyword>
<dbReference type="OrthoDB" id="1668162at2759"/>
<feature type="compositionally biased region" description="Polar residues" evidence="3">
    <location>
        <begin position="424"/>
        <end position="436"/>
    </location>
</feature>
<evidence type="ECO:0000259" key="6">
    <source>
        <dbReference type="PROSITE" id="PS51444"/>
    </source>
</evidence>
<name>A0A8K0GY69_9ROSA</name>
<feature type="compositionally biased region" description="Polar residues" evidence="3">
    <location>
        <begin position="259"/>
        <end position="284"/>
    </location>
</feature>
<dbReference type="InterPro" id="IPR027643">
    <property type="entry name" value="Formin-like_plant"/>
</dbReference>
<feature type="compositionally biased region" description="Basic and acidic residues" evidence="3">
    <location>
        <begin position="215"/>
        <end position="228"/>
    </location>
</feature>
<feature type="compositionally biased region" description="Low complexity" evidence="3">
    <location>
        <begin position="241"/>
        <end position="252"/>
    </location>
</feature>
<feature type="region of interest" description="Disordered" evidence="3">
    <location>
        <begin position="194"/>
        <end position="479"/>
    </location>
</feature>
<feature type="compositionally biased region" description="Pro residues" evidence="3">
    <location>
        <begin position="337"/>
        <end position="350"/>
    </location>
</feature>
<dbReference type="Gene3D" id="1.20.58.2220">
    <property type="entry name" value="Formin, FH2 domain"/>
    <property type="match status" value="1"/>
</dbReference>
<feature type="transmembrane region" description="Helical" evidence="4">
    <location>
        <begin position="124"/>
        <end position="146"/>
    </location>
</feature>
<feature type="compositionally biased region" description="Pro residues" evidence="3">
    <location>
        <begin position="55"/>
        <end position="74"/>
    </location>
</feature>
<dbReference type="Proteomes" id="UP000796880">
    <property type="component" value="Unassembled WGS sequence"/>
</dbReference>
<feature type="chain" id="PRO_5035425455" description="Formin-like protein" evidence="5">
    <location>
        <begin position="26"/>
        <end position="919"/>
    </location>
</feature>
<proteinExistence type="inferred from homology"/>
<keyword evidence="5" id="KW-0732">Signal</keyword>
<dbReference type="InterPro" id="IPR015425">
    <property type="entry name" value="FH2_Formin"/>
</dbReference>
<dbReference type="GO" id="GO:0051015">
    <property type="term" value="F:actin filament binding"/>
    <property type="evidence" value="ECO:0007669"/>
    <property type="project" value="InterPro"/>
</dbReference>
<feature type="region of interest" description="Disordered" evidence="3">
    <location>
        <begin position="156"/>
        <end position="181"/>
    </location>
</feature>
<dbReference type="SMART" id="SM00498">
    <property type="entry name" value="FH2"/>
    <property type="match status" value="1"/>
</dbReference>
<comment type="caution">
    <text evidence="7">The sequence shown here is derived from an EMBL/GenBank/DDBJ whole genome shotgun (WGS) entry which is preliminary data.</text>
</comment>
<dbReference type="GO" id="GO:0045010">
    <property type="term" value="P:actin nucleation"/>
    <property type="evidence" value="ECO:0007669"/>
    <property type="project" value="InterPro"/>
</dbReference>
<feature type="region of interest" description="Disordered" evidence="3">
    <location>
        <begin position="50"/>
        <end position="119"/>
    </location>
</feature>
<feature type="domain" description="FH2" evidence="6">
    <location>
        <begin position="470"/>
        <end position="894"/>
    </location>
</feature>
<gene>
    <name evidence="7" type="ORF">FNV43_RR19116</name>
</gene>
<organism evidence="7 8">
    <name type="scientific">Rhamnella rubrinervis</name>
    <dbReference type="NCBI Taxonomy" id="2594499"/>
    <lineage>
        <taxon>Eukaryota</taxon>
        <taxon>Viridiplantae</taxon>
        <taxon>Streptophyta</taxon>
        <taxon>Embryophyta</taxon>
        <taxon>Tracheophyta</taxon>
        <taxon>Spermatophyta</taxon>
        <taxon>Magnoliopsida</taxon>
        <taxon>eudicotyledons</taxon>
        <taxon>Gunneridae</taxon>
        <taxon>Pentapetalae</taxon>
        <taxon>rosids</taxon>
        <taxon>fabids</taxon>
        <taxon>Rosales</taxon>
        <taxon>Rhamnaceae</taxon>
        <taxon>rhamnoid group</taxon>
        <taxon>Rhamneae</taxon>
        <taxon>Rhamnella</taxon>
    </lineage>
</organism>
<dbReference type="Pfam" id="PF02181">
    <property type="entry name" value="FH2"/>
    <property type="match status" value="1"/>
</dbReference>
<dbReference type="PANTHER" id="PTHR23213:SF338">
    <property type="entry name" value="FORMIN-LIKE PROTEIN 6"/>
    <property type="match status" value="1"/>
</dbReference>
<evidence type="ECO:0000313" key="8">
    <source>
        <dbReference type="Proteomes" id="UP000796880"/>
    </source>
</evidence>
<sequence length="919" mass="100671">MRASHFFFFLILSLAAATTTTQVLAANSLAIIQNSTAVPDRSHRRILHQPLFPASSPPPDAVELSPPPPPPPPDSSALPTPEQPFFHELPTGPTPDQSQPPPAPSNGTAPIPQATQPTKPTKTVAIAISVGIVTLGMLSALAFFLYRHRVKHPSETQKLVGGEGGGNSQRLPEDSRAPPSSFLYIGNVAQSRTSFSEANGVPTTTREAPNRSPYRKLDSIKRSERYRPSPELQPLPPLAKPPSANSPSAMSSSDEETNETAFHSPQGSSISYEESYYTPVSRQSNNSNNHLAVNNGAPIPARAETGYGTSANSVPHSKRTSPKSRFSISSTTTKQAAPPPPPPPPPPIPPQSQIQDDDQPSPYPLKRPKFSAPPPPPNMARLQSNSHSPQQKSRTPVPPPPPPPPPPPMQPQKAGVSETIVPTKPSQVPKTPQSWTPIPKTAIENGGMRRPAQPAGVSNKAASSSESFDADDSGGVKPKLKPLHWDKVRATSDRATVWDQLKSSSFQLNEDMMESLFGCNTAIAVPKDTSFRKSVLPPVEQEHRVLDPKKSQNIAILLRALNVTRDEVSEALLDGNPEGLGAELLETLVKMAPTKEEEIKLRDYQGDVSKLGTAERFLKAVLDIPFAFKRVEAMLYRANFDTEVKYLRKSFQTLEEASEELKNSRLFLKLLEAVLRTGNRMNVGTNRGDAKAFKLDTLLKLVDIKGTDGKTTLLHFVVQEIIRAEGASGDSTNENVQDKMNSGMKEDDFKKQGLQVVAGLSRDLSNVKKAAGMDSDVLSSYVSKLEMGLEKVRLVLQFERPEMQGKFFNSMKLFLKEAEEEIVRIKADERKALFLVKEVTEYFHGDTNKEEAHPFRIFMIVRDFLATLDLVCKEVGRMQDRTMVGSARSFRISSTASLPVLNRYNVRHDSSSDDESLSP</sequence>
<comment type="similarity">
    <text evidence="1">Belongs to the formin-like family. Class-I subfamily.</text>
</comment>
<feature type="compositionally biased region" description="Polar residues" evidence="3">
    <location>
        <begin position="194"/>
        <end position="207"/>
    </location>
</feature>
<accession>A0A8K0GY69</accession>
<feature type="compositionally biased region" description="Polar residues" evidence="3">
    <location>
        <begin position="323"/>
        <end position="335"/>
    </location>
</feature>
<evidence type="ECO:0000256" key="1">
    <source>
        <dbReference type="ARBA" id="ARBA00025793"/>
    </source>
</evidence>
<dbReference type="PROSITE" id="PS51444">
    <property type="entry name" value="FH2"/>
    <property type="match status" value="1"/>
</dbReference>
<reference evidence="7" key="1">
    <citation type="submission" date="2020-03" db="EMBL/GenBank/DDBJ databases">
        <title>A high-quality chromosome-level genome assembly of a woody plant with both climbing and erect habits, Rhamnella rubrinervis.</title>
        <authorList>
            <person name="Lu Z."/>
            <person name="Yang Y."/>
            <person name="Zhu X."/>
            <person name="Sun Y."/>
        </authorList>
    </citation>
    <scope>NUCLEOTIDE SEQUENCE</scope>
    <source>
        <strain evidence="7">BYM</strain>
        <tissue evidence="7">Leaf</tissue>
    </source>
</reference>
<evidence type="ECO:0000256" key="3">
    <source>
        <dbReference type="SAM" id="MobiDB-lite"/>
    </source>
</evidence>
<feature type="compositionally biased region" description="Low complexity" evidence="3">
    <location>
        <begin position="108"/>
        <end position="119"/>
    </location>
</feature>
<feature type="compositionally biased region" description="Pro residues" evidence="3">
    <location>
        <begin position="231"/>
        <end position="240"/>
    </location>
</feature>
<evidence type="ECO:0000256" key="2">
    <source>
        <dbReference type="RuleBase" id="RU361260"/>
    </source>
</evidence>
<dbReference type="SUPFAM" id="SSF101447">
    <property type="entry name" value="Formin homology 2 domain (FH2 domain)"/>
    <property type="match status" value="1"/>
</dbReference>
<feature type="compositionally biased region" description="Polar residues" evidence="3">
    <location>
        <begin position="381"/>
        <end position="394"/>
    </location>
</feature>
<dbReference type="AlphaFoldDB" id="A0A8K0GY69"/>
<keyword evidence="4" id="KW-0812">Transmembrane</keyword>
<keyword evidence="4" id="KW-0472">Membrane</keyword>
<protein>
    <recommendedName>
        <fullName evidence="2">Formin-like protein</fullName>
    </recommendedName>
</protein>
<evidence type="ECO:0000313" key="7">
    <source>
        <dbReference type="EMBL" id="KAF3440830.1"/>
    </source>
</evidence>
<feature type="compositionally biased region" description="Pro residues" evidence="3">
    <location>
        <begin position="361"/>
        <end position="378"/>
    </location>
</feature>
<feature type="compositionally biased region" description="Pro residues" evidence="3">
    <location>
        <begin position="396"/>
        <end position="410"/>
    </location>
</feature>
<evidence type="ECO:0000256" key="4">
    <source>
        <dbReference type="SAM" id="Phobius"/>
    </source>
</evidence>